<dbReference type="EMBL" id="JABMIG020000303">
    <property type="protein sequence ID" value="KAL3781909.1"/>
    <property type="molecule type" value="Genomic_DNA"/>
</dbReference>
<dbReference type="AlphaFoldDB" id="A0ABD3P2D9"/>
<name>A0ABD3P2D9_9STRA</name>
<dbReference type="Pfam" id="PF10294">
    <property type="entry name" value="Methyltransf_16"/>
    <property type="match status" value="1"/>
</dbReference>
<dbReference type="PANTHER" id="PTHR14614">
    <property type="entry name" value="HEPATOCELLULAR CARCINOMA-ASSOCIATED ANTIGEN"/>
    <property type="match status" value="1"/>
</dbReference>
<protein>
    <recommendedName>
        <fullName evidence="3">Calmodulin-lysine N-methyltransferase</fullName>
    </recommendedName>
</protein>
<dbReference type="PANTHER" id="PTHR14614:SF109">
    <property type="entry name" value="RIBOSOMAL LYSINE N-METHYLTRANSFERASE 5"/>
    <property type="match status" value="1"/>
</dbReference>
<dbReference type="SUPFAM" id="SSF53335">
    <property type="entry name" value="S-adenosyl-L-methionine-dependent methyltransferases"/>
    <property type="match status" value="1"/>
</dbReference>
<dbReference type="Gene3D" id="3.40.50.150">
    <property type="entry name" value="Vaccinia Virus protein VP39"/>
    <property type="match status" value="1"/>
</dbReference>
<evidence type="ECO:0000313" key="1">
    <source>
        <dbReference type="EMBL" id="KAL3781909.1"/>
    </source>
</evidence>
<reference evidence="1 2" key="1">
    <citation type="journal article" date="2020" name="G3 (Bethesda)">
        <title>Improved Reference Genome for Cyclotella cryptica CCMP332, a Model for Cell Wall Morphogenesis, Salinity Adaptation, and Lipid Production in Diatoms (Bacillariophyta).</title>
        <authorList>
            <person name="Roberts W.R."/>
            <person name="Downey K.M."/>
            <person name="Ruck E.C."/>
            <person name="Traller J.C."/>
            <person name="Alverson A.J."/>
        </authorList>
    </citation>
    <scope>NUCLEOTIDE SEQUENCE [LARGE SCALE GENOMIC DNA]</scope>
    <source>
        <strain evidence="1 2">CCMP332</strain>
    </source>
</reference>
<dbReference type="Proteomes" id="UP001516023">
    <property type="component" value="Unassembled WGS sequence"/>
</dbReference>
<dbReference type="InterPro" id="IPR019410">
    <property type="entry name" value="Methyltransf_16"/>
</dbReference>
<organism evidence="1 2">
    <name type="scientific">Cyclotella cryptica</name>
    <dbReference type="NCBI Taxonomy" id="29204"/>
    <lineage>
        <taxon>Eukaryota</taxon>
        <taxon>Sar</taxon>
        <taxon>Stramenopiles</taxon>
        <taxon>Ochrophyta</taxon>
        <taxon>Bacillariophyta</taxon>
        <taxon>Coscinodiscophyceae</taxon>
        <taxon>Thalassiosirophycidae</taxon>
        <taxon>Stephanodiscales</taxon>
        <taxon>Stephanodiscaceae</taxon>
        <taxon>Cyclotella</taxon>
    </lineage>
</organism>
<dbReference type="InterPro" id="IPR029063">
    <property type="entry name" value="SAM-dependent_MTases_sf"/>
</dbReference>
<proteinExistence type="predicted"/>
<accession>A0ABD3P2D9</accession>
<sequence>MNNLSLSPNNGGSLIKDQDEYFSEQEDPFLQQMNRGSYLRQLRLLALQDEMERLVQRDDEQEGECFEEKKCDDVAISTPQEVVEVRVLPSGERLLDYSAYLSHQRYYDDLKHVDMNYIDYGPVGIGGGENLIIEQRKQLGKGGFCWDAAFILGEHVIAHEPMWNTNGGDTAEKMTVLELGAGTGLCGMMIAKSTSAHVILTDLPELMGLIDDNLQRNFPSSESERIHGSKGTVESRVLRWGVEEDYGGAPFDVIVGADIVASLYDPIALAQTLHALSGPKTKIYISSKSRLDKPHEEFDTEMRRLFDRAERVQPQSRLRNPHVFAMIFDSKKDDY</sequence>
<keyword evidence="2" id="KW-1185">Reference proteome</keyword>
<dbReference type="CDD" id="cd02440">
    <property type="entry name" value="AdoMet_MTases"/>
    <property type="match status" value="1"/>
</dbReference>
<gene>
    <name evidence="1" type="ORF">HJC23_004094</name>
</gene>
<evidence type="ECO:0000313" key="2">
    <source>
        <dbReference type="Proteomes" id="UP001516023"/>
    </source>
</evidence>
<comment type="caution">
    <text evidence="1">The sequence shown here is derived from an EMBL/GenBank/DDBJ whole genome shotgun (WGS) entry which is preliminary data.</text>
</comment>
<evidence type="ECO:0008006" key="3">
    <source>
        <dbReference type="Google" id="ProtNLM"/>
    </source>
</evidence>